<keyword evidence="1" id="KW-0472">Membrane</keyword>
<feature type="transmembrane region" description="Helical" evidence="1">
    <location>
        <begin position="256"/>
        <end position="278"/>
    </location>
</feature>
<feature type="transmembrane region" description="Helical" evidence="1">
    <location>
        <begin position="231"/>
        <end position="250"/>
    </location>
</feature>
<dbReference type="EMBL" id="CAJNNV010025821">
    <property type="protein sequence ID" value="CAE8616230.1"/>
    <property type="molecule type" value="Genomic_DNA"/>
</dbReference>
<feature type="transmembrane region" description="Helical" evidence="1">
    <location>
        <begin position="61"/>
        <end position="79"/>
    </location>
</feature>
<accession>A0A813FUP9</accession>
<feature type="transmembrane region" description="Helical" evidence="1">
    <location>
        <begin position="159"/>
        <end position="180"/>
    </location>
</feature>
<keyword evidence="3" id="KW-1185">Reference proteome</keyword>
<sequence>VCLRVAFSGSYRVLLLLTDVYFLCSTAIKLRSAFAPAISADLVVHQASESDGLVHPLVTDLVVAAAAVLSILACGLPYCEAWGRCRQIRRCRYALETISARTHCEVEWTIALCWDALAVFLTWLLLVGSRLGADFWFHASPTSSHASHASHASTTSWDALHFGLFVGASARVAAAGLLVVHLSRGMSLAINGFERKFLRLLESPRAVRAFSTARLEWNKFAATFRNTSESLHWCVVVLAGTAVFSMFSAVLDACVYSLGVVLPGIVLALEMLRVLLCVSATTDYCVKLPSLFTTVRTSSPQLEEDLLRLVQFLQSTEAGFYVSETRINTSGILKFAYFTAMAAAAFSTEFL</sequence>
<name>A0A813FUP9_POLGL</name>
<protein>
    <recommendedName>
        <fullName evidence="4">Gustatory receptor</fullName>
    </recommendedName>
</protein>
<organism evidence="2 3">
    <name type="scientific">Polarella glacialis</name>
    <name type="common">Dinoflagellate</name>
    <dbReference type="NCBI Taxonomy" id="89957"/>
    <lineage>
        <taxon>Eukaryota</taxon>
        <taxon>Sar</taxon>
        <taxon>Alveolata</taxon>
        <taxon>Dinophyceae</taxon>
        <taxon>Suessiales</taxon>
        <taxon>Suessiaceae</taxon>
        <taxon>Polarella</taxon>
    </lineage>
</organism>
<evidence type="ECO:0000313" key="2">
    <source>
        <dbReference type="EMBL" id="CAE8616230.1"/>
    </source>
</evidence>
<gene>
    <name evidence="2" type="ORF">PGLA1383_LOCUS33931</name>
</gene>
<proteinExistence type="predicted"/>
<dbReference type="AlphaFoldDB" id="A0A813FUP9"/>
<reference evidence="2" key="1">
    <citation type="submission" date="2021-02" db="EMBL/GenBank/DDBJ databases">
        <authorList>
            <person name="Dougan E. K."/>
            <person name="Rhodes N."/>
            <person name="Thang M."/>
            <person name="Chan C."/>
        </authorList>
    </citation>
    <scope>NUCLEOTIDE SEQUENCE</scope>
</reference>
<evidence type="ECO:0000256" key="1">
    <source>
        <dbReference type="SAM" id="Phobius"/>
    </source>
</evidence>
<feature type="transmembrane region" description="Helical" evidence="1">
    <location>
        <begin position="108"/>
        <end position="126"/>
    </location>
</feature>
<evidence type="ECO:0008006" key="4">
    <source>
        <dbReference type="Google" id="ProtNLM"/>
    </source>
</evidence>
<evidence type="ECO:0000313" key="3">
    <source>
        <dbReference type="Proteomes" id="UP000654075"/>
    </source>
</evidence>
<keyword evidence="1" id="KW-0812">Transmembrane</keyword>
<comment type="caution">
    <text evidence="2">The sequence shown here is derived from an EMBL/GenBank/DDBJ whole genome shotgun (WGS) entry which is preliminary data.</text>
</comment>
<feature type="non-terminal residue" evidence="2">
    <location>
        <position position="1"/>
    </location>
</feature>
<keyword evidence="1" id="KW-1133">Transmembrane helix</keyword>
<dbReference type="Proteomes" id="UP000654075">
    <property type="component" value="Unassembled WGS sequence"/>
</dbReference>